<gene>
    <name evidence="3" type="ordered locus">Psta_0770</name>
</gene>
<feature type="transmembrane region" description="Helical" evidence="2">
    <location>
        <begin position="6"/>
        <end position="24"/>
    </location>
</feature>
<dbReference type="AlphaFoldDB" id="D2R677"/>
<dbReference type="Proteomes" id="UP000001887">
    <property type="component" value="Chromosome"/>
</dbReference>
<evidence type="ECO:0000313" key="4">
    <source>
        <dbReference type="Proteomes" id="UP000001887"/>
    </source>
</evidence>
<protein>
    <submittedName>
        <fullName evidence="3">Uncharacterized protein</fullName>
    </submittedName>
</protein>
<keyword evidence="2" id="KW-0812">Transmembrane</keyword>
<dbReference type="STRING" id="530564.Psta_0770"/>
<reference evidence="3 4" key="1">
    <citation type="journal article" date="2009" name="Stand. Genomic Sci.">
        <title>Complete genome sequence of Pirellula staleyi type strain (ATCC 27377).</title>
        <authorList>
            <person name="Clum A."/>
            <person name="Tindall B.J."/>
            <person name="Sikorski J."/>
            <person name="Ivanova N."/>
            <person name="Mavrommatis K."/>
            <person name="Lucas S."/>
            <person name="Glavina del Rio T."/>
            <person name="Nolan M."/>
            <person name="Chen F."/>
            <person name="Tice H."/>
            <person name="Pitluck S."/>
            <person name="Cheng J.F."/>
            <person name="Chertkov O."/>
            <person name="Brettin T."/>
            <person name="Han C."/>
            <person name="Detter J.C."/>
            <person name="Kuske C."/>
            <person name="Bruce D."/>
            <person name="Goodwin L."/>
            <person name="Ovchinikova G."/>
            <person name="Pati A."/>
            <person name="Mikhailova N."/>
            <person name="Chen A."/>
            <person name="Palaniappan K."/>
            <person name="Land M."/>
            <person name="Hauser L."/>
            <person name="Chang Y.J."/>
            <person name="Jeffries C.D."/>
            <person name="Chain P."/>
            <person name="Rohde M."/>
            <person name="Goker M."/>
            <person name="Bristow J."/>
            <person name="Eisen J.A."/>
            <person name="Markowitz V."/>
            <person name="Hugenholtz P."/>
            <person name="Kyrpides N.C."/>
            <person name="Klenk H.P."/>
            <person name="Lapidus A."/>
        </authorList>
    </citation>
    <scope>NUCLEOTIDE SEQUENCE [LARGE SCALE GENOMIC DNA]</scope>
    <source>
        <strain evidence="4">ATCC 27377 / DSM 6068 / ICPB 4128</strain>
    </source>
</reference>
<keyword evidence="4" id="KW-1185">Reference proteome</keyword>
<evidence type="ECO:0000256" key="1">
    <source>
        <dbReference type="SAM" id="MobiDB-lite"/>
    </source>
</evidence>
<sequence length="69" mass="7803">MLNFQWWDYALLAIGSYVAVVSLVKLMQHRRTVLITQLSAEAAEELERKRKAERKAKKKQAAGAKGKSS</sequence>
<name>D2R677_PIRSD</name>
<evidence type="ECO:0000256" key="2">
    <source>
        <dbReference type="SAM" id="Phobius"/>
    </source>
</evidence>
<dbReference type="EMBL" id="CP001848">
    <property type="protein sequence ID" value="ADB15455.1"/>
    <property type="molecule type" value="Genomic_DNA"/>
</dbReference>
<feature type="region of interest" description="Disordered" evidence="1">
    <location>
        <begin position="49"/>
        <end position="69"/>
    </location>
</feature>
<feature type="compositionally biased region" description="Basic residues" evidence="1">
    <location>
        <begin position="51"/>
        <end position="60"/>
    </location>
</feature>
<evidence type="ECO:0000313" key="3">
    <source>
        <dbReference type="EMBL" id="ADB15455.1"/>
    </source>
</evidence>
<keyword evidence="2" id="KW-1133">Transmembrane helix</keyword>
<proteinExistence type="predicted"/>
<accession>D2R677</accession>
<keyword evidence="2" id="KW-0472">Membrane</keyword>
<dbReference type="HOGENOM" id="CLU_2772335_0_0_0"/>
<dbReference type="KEGG" id="psl:Psta_0770"/>
<organism evidence="3 4">
    <name type="scientific">Pirellula staleyi (strain ATCC 27377 / DSM 6068 / ICPB 4128)</name>
    <name type="common">Pirella staleyi</name>
    <dbReference type="NCBI Taxonomy" id="530564"/>
    <lineage>
        <taxon>Bacteria</taxon>
        <taxon>Pseudomonadati</taxon>
        <taxon>Planctomycetota</taxon>
        <taxon>Planctomycetia</taxon>
        <taxon>Pirellulales</taxon>
        <taxon>Pirellulaceae</taxon>
        <taxon>Pirellula</taxon>
    </lineage>
</organism>